<dbReference type="AlphaFoldDB" id="A0A1F6ARW8"/>
<dbReference type="SUPFAM" id="SSF49363">
    <property type="entry name" value="Purple acid phosphatase, N-terminal domain"/>
    <property type="match status" value="1"/>
</dbReference>
<feature type="transmembrane region" description="Helical" evidence="1">
    <location>
        <begin position="128"/>
        <end position="153"/>
    </location>
</feature>
<comment type="caution">
    <text evidence="3">The sequence shown here is derived from an EMBL/GenBank/DDBJ whole genome shotgun (WGS) entry which is preliminary data.</text>
</comment>
<keyword evidence="1" id="KW-1133">Transmembrane helix</keyword>
<dbReference type="InterPro" id="IPR027392">
    <property type="entry name" value="TF_Znf"/>
</dbReference>
<name>A0A1F6ARW8_9BACT</name>
<evidence type="ECO:0000313" key="3">
    <source>
        <dbReference type="EMBL" id="OGG27434.1"/>
    </source>
</evidence>
<evidence type="ECO:0000313" key="4">
    <source>
        <dbReference type="Proteomes" id="UP000176609"/>
    </source>
</evidence>
<sequence>MFCPSCAYTLQKLEVHTDSGGKFEVDHCGRCGGTWFDPYEINRIPYHEVIKLAKVTVLPHKQPLSLRYHLCPRCHKLLENFHSESVPANIQLLRCSKCHGIWASQKALEEFKTNQETTITEIKAEHRVFPALSVVFVPALFIALLFFTTFITVNNLNGARENRIQAAYLIGPVSVFTLSDTTVTIVFQTKAKVLSSISYGPTIFELSTQTISGDPTQNHNIRLTNLKPNTLYIYRISLTDNEARKFTTEEQSFVTEKF</sequence>
<accession>A0A1F6ARW8</accession>
<keyword evidence="1" id="KW-0472">Membrane</keyword>
<feature type="transmembrane region" description="Helical" evidence="1">
    <location>
        <begin position="165"/>
        <end position="187"/>
    </location>
</feature>
<dbReference type="InterPro" id="IPR008963">
    <property type="entry name" value="Purple_acid_Pase-like_N"/>
</dbReference>
<evidence type="ECO:0000259" key="2">
    <source>
        <dbReference type="Pfam" id="PF13453"/>
    </source>
</evidence>
<gene>
    <name evidence="3" type="ORF">A2960_06590</name>
</gene>
<dbReference type="GO" id="GO:0003993">
    <property type="term" value="F:acid phosphatase activity"/>
    <property type="evidence" value="ECO:0007669"/>
    <property type="project" value="InterPro"/>
</dbReference>
<dbReference type="Proteomes" id="UP000176609">
    <property type="component" value="Unassembled WGS sequence"/>
</dbReference>
<feature type="domain" description="Transcription factor zinc-finger" evidence="2">
    <location>
        <begin position="3"/>
        <end position="44"/>
    </location>
</feature>
<reference evidence="3 4" key="1">
    <citation type="journal article" date="2016" name="Nat. Commun.">
        <title>Thousands of microbial genomes shed light on interconnected biogeochemical processes in an aquifer system.</title>
        <authorList>
            <person name="Anantharaman K."/>
            <person name="Brown C.T."/>
            <person name="Hug L.A."/>
            <person name="Sharon I."/>
            <person name="Castelle C.J."/>
            <person name="Probst A.J."/>
            <person name="Thomas B.C."/>
            <person name="Singh A."/>
            <person name="Wilkins M.J."/>
            <person name="Karaoz U."/>
            <person name="Brodie E.L."/>
            <person name="Williams K.H."/>
            <person name="Hubbard S.S."/>
            <person name="Banfield J.F."/>
        </authorList>
    </citation>
    <scope>NUCLEOTIDE SEQUENCE [LARGE SCALE GENOMIC DNA]</scope>
</reference>
<protein>
    <recommendedName>
        <fullName evidence="2">Transcription factor zinc-finger domain-containing protein</fullName>
    </recommendedName>
</protein>
<evidence type="ECO:0000256" key="1">
    <source>
        <dbReference type="SAM" id="Phobius"/>
    </source>
</evidence>
<proteinExistence type="predicted"/>
<dbReference type="GO" id="GO:0046872">
    <property type="term" value="F:metal ion binding"/>
    <property type="evidence" value="ECO:0007669"/>
    <property type="project" value="InterPro"/>
</dbReference>
<organism evidence="3 4">
    <name type="scientific">Candidatus Gottesmanbacteria bacterium RIFCSPLOWO2_01_FULL_39_12b</name>
    <dbReference type="NCBI Taxonomy" id="1798388"/>
    <lineage>
        <taxon>Bacteria</taxon>
        <taxon>Candidatus Gottesmaniibacteriota</taxon>
    </lineage>
</organism>
<dbReference type="EMBL" id="MFJR01000002">
    <property type="protein sequence ID" value="OGG27434.1"/>
    <property type="molecule type" value="Genomic_DNA"/>
</dbReference>
<dbReference type="Pfam" id="PF13453">
    <property type="entry name" value="Zn_ribbon_TFIIB"/>
    <property type="match status" value="1"/>
</dbReference>
<keyword evidence="1" id="KW-0812">Transmembrane</keyword>
<dbReference type="Gene3D" id="2.60.40.380">
    <property type="entry name" value="Purple acid phosphatase-like, N-terminal"/>
    <property type="match status" value="1"/>
</dbReference>